<name>A0ABY4X8D5_9SPHN</name>
<feature type="transmembrane region" description="Helical" evidence="6">
    <location>
        <begin position="311"/>
        <end position="328"/>
    </location>
</feature>
<dbReference type="EMBL" id="CP084930">
    <property type="protein sequence ID" value="USI73197.1"/>
    <property type="molecule type" value="Genomic_DNA"/>
</dbReference>
<dbReference type="PANTHER" id="PTHR33529:SF6">
    <property type="entry name" value="YJGP_YJGQ FAMILY PERMEASE"/>
    <property type="match status" value="1"/>
</dbReference>
<evidence type="ECO:0000256" key="6">
    <source>
        <dbReference type="SAM" id="Phobius"/>
    </source>
</evidence>
<keyword evidence="3 6" id="KW-0812">Transmembrane</keyword>
<feature type="transmembrane region" description="Helical" evidence="6">
    <location>
        <begin position="12"/>
        <end position="32"/>
    </location>
</feature>
<sequence length="404" mass="44338">MQFLTSTDRYLARLIAVPLVSTLILSAMLLLLDKMLRLFDFVVQQGGPVGVVWEMLANTIPEYMSLGIPIGLMLGILLAFRKLALSSELDVFRALGVSYGRLLRVPYLFAIGLALVNLLIVGFVQPYSHYAYEGLRYELRSGALGASIKVGEFTKLSKKETVRIEQSRDGGRELSGIFVRAAGDDGAVFAVTAASGAFFATDDPDTIIFRLHDGVLVQNRPDFRTPRVLSFQSHDLPIALPKIESFRGRGTSQNEELTVPELVRTGLVSPSAKERAESRAEFHFRMVEVAIMMLLPLLAVALAVPPKRSSSALGVFLSIVMIVTYHKVNQYASAVAALGKINPVLALWLPFLVFAGLIWWMYRTLARVPGGQPIGALERAAAKSVAAVQRWARLGRGRVRRAQA</sequence>
<feature type="transmembrane region" description="Helical" evidence="6">
    <location>
        <begin position="105"/>
        <end position="124"/>
    </location>
</feature>
<feature type="transmembrane region" description="Helical" evidence="6">
    <location>
        <begin position="282"/>
        <end position="304"/>
    </location>
</feature>
<reference evidence="7" key="1">
    <citation type="journal article" date="2022" name="Toxins">
        <title>Genomic Analysis of Sphingopyxis sp. USTB-05 for Biodegrading Cyanobacterial Hepatotoxins.</title>
        <authorList>
            <person name="Liu C."/>
            <person name="Xu Q."/>
            <person name="Zhao Z."/>
            <person name="Zhang H."/>
            <person name="Liu X."/>
            <person name="Yin C."/>
            <person name="Liu Y."/>
            <person name="Yan H."/>
        </authorList>
    </citation>
    <scope>NUCLEOTIDE SEQUENCE</scope>
    <source>
        <strain evidence="7">NBD5</strain>
    </source>
</reference>
<protein>
    <submittedName>
        <fullName evidence="7">LPS export ABC transporter permease LptF</fullName>
    </submittedName>
</protein>
<keyword evidence="2" id="KW-1003">Cell membrane</keyword>
<dbReference type="RefSeq" id="WP_252167008.1">
    <property type="nucleotide sequence ID" value="NZ_CP084930.1"/>
</dbReference>
<dbReference type="Pfam" id="PF03739">
    <property type="entry name" value="LptF_LptG"/>
    <property type="match status" value="1"/>
</dbReference>
<evidence type="ECO:0000256" key="1">
    <source>
        <dbReference type="ARBA" id="ARBA00004651"/>
    </source>
</evidence>
<dbReference type="NCBIfam" id="TIGR04407">
    <property type="entry name" value="LptF_YjgP"/>
    <property type="match status" value="1"/>
</dbReference>
<organism evidence="7 8">
    <name type="scientific">Sphingomonas morindae</name>
    <dbReference type="NCBI Taxonomy" id="1541170"/>
    <lineage>
        <taxon>Bacteria</taxon>
        <taxon>Pseudomonadati</taxon>
        <taxon>Pseudomonadota</taxon>
        <taxon>Alphaproteobacteria</taxon>
        <taxon>Sphingomonadales</taxon>
        <taxon>Sphingomonadaceae</taxon>
        <taxon>Sphingomonas</taxon>
    </lineage>
</organism>
<evidence type="ECO:0000256" key="5">
    <source>
        <dbReference type="ARBA" id="ARBA00023136"/>
    </source>
</evidence>
<accession>A0ABY4X8D5</accession>
<feature type="transmembrane region" description="Helical" evidence="6">
    <location>
        <begin position="63"/>
        <end position="84"/>
    </location>
</feature>
<keyword evidence="4 6" id="KW-1133">Transmembrane helix</keyword>
<comment type="subcellular location">
    <subcellularLocation>
        <location evidence="1">Cell membrane</location>
        <topology evidence="1">Multi-pass membrane protein</topology>
    </subcellularLocation>
</comment>
<dbReference type="InterPro" id="IPR005495">
    <property type="entry name" value="LptG/LptF_permease"/>
</dbReference>
<feature type="transmembrane region" description="Helical" evidence="6">
    <location>
        <begin position="340"/>
        <end position="362"/>
    </location>
</feature>
<evidence type="ECO:0000256" key="3">
    <source>
        <dbReference type="ARBA" id="ARBA00022692"/>
    </source>
</evidence>
<dbReference type="Proteomes" id="UP001056937">
    <property type="component" value="Chromosome 1"/>
</dbReference>
<keyword evidence="5 6" id="KW-0472">Membrane</keyword>
<dbReference type="PANTHER" id="PTHR33529">
    <property type="entry name" value="SLR0882 PROTEIN-RELATED"/>
    <property type="match status" value="1"/>
</dbReference>
<evidence type="ECO:0000313" key="8">
    <source>
        <dbReference type="Proteomes" id="UP001056937"/>
    </source>
</evidence>
<gene>
    <name evidence="7" type="primary">lptF</name>
    <name evidence="7" type="ORF">LHA26_01575</name>
</gene>
<evidence type="ECO:0000313" key="7">
    <source>
        <dbReference type="EMBL" id="USI73197.1"/>
    </source>
</evidence>
<dbReference type="InterPro" id="IPR030922">
    <property type="entry name" value="LptF"/>
</dbReference>
<evidence type="ECO:0000256" key="4">
    <source>
        <dbReference type="ARBA" id="ARBA00022989"/>
    </source>
</evidence>
<proteinExistence type="predicted"/>
<evidence type="ECO:0000256" key="2">
    <source>
        <dbReference type="ARBA" id="ARBA00022475"/>
    </source>
</evidence>
<keyword evidence="8" id="KW-1185">Reference proteome</keyword>